<evidence type="ECO:0000256" key="3">
    <source>
        <dbReference type="ARBA" id="ARBA00022679"/>
    </source>
</evidence>
<dbReference type="GO" id="GO:0070475">
    <property type="term" value="P:rRNA base methylation"/>
    <property type="evidence" value="ECO:0007669"/>
    <property type="project" value="TreeGrafter"/>
</dbReference>
<keyword evidence="4" id="KW-0949">S-adenosyl-L-methionine</keyword>
<dbReference type="InterPro" id="IPR029063">
    <property type="entry name" value="SAM-dependent_MTases_sf"/>
</dbReference>
<dbReference type="Proteomes" id="UP001461498">
    <property type="component" value="Unassembled WGS sequence"/>
</dbReference>
<accession>A0AAW1DRK2</accession>
<dbReference type="PIRSF" id="PIRSF004486">
    <property type="entry name" value="MraW"/>
    <property type="match status" value="1"/>
</dbReference>
<dbReference type="SUPFAM" id="SSF53335">
    <property type="entry name" value="S-adenosyl-L-methionine-dependent methyltransferases"/>
    <property type="match status" value="1"/>
</dbReference>
<proteinExistence type="inferred from homology"/>
<evidence type="ECO:0000313" key="5">
    <source>
        <dbReference type="EMBL" id="KAK9512963.1"/>
    </source>
</evidence>
<evidence type="ECO:0000313" key="6">
    <source>
        <dbReference type="Proteomes" id="UP001461498"/>
    </source>
</evidence>
<dbReference type="SUPFAM" id="SSF81799">
    <property type="entry name" value="Putative methyltransferase TM0872, insert domain"/>
    <property type="match status" value="1"/>
</dbReference>
<keyword evidence="3" id="KW-0808">Transferase</keyword>
<evidence type="ECO:0000256" key="4">
    <source>
        <dbReference type="ARBA" id="ARBA00022691"/>
    </source>
</evidence>
<sequence length="338" mass="38002">MRRKFLSIVYHQILPKRNLSHIPVMVEKVVKYLSSSNLIIDMTFGEGGHTKALLESSPKSSIICVDRDPNAFKTAELLSQQYPNRIYPFHGKFSDLPVILKKLDVNEVDGILFDFGCSSGQLDIADRGFALSKTGPLDMRMDPQSDSLTAADIIQYAEEYDLYRIFKIYGGEKKARTIARAIVENRYTFSPVKTTSDLAALVAGIIPSRTDKLGRSAHPATKIFQALRIFVNDELNEIDYAMSLSRYFLKLGGTLVTISFHSLEDTIVKRHLTGNLLENSANPLPLKYSSHFLCNQDELKKDSNWVMLTKHVETPTDEELASNPRSRSAKLRAAIKVN</sequence>
<evidence type="ECO:0000256" key="2">
    <source>
        <dbReference type="ARBA" id="ARBA00022603"/>
    </source>
</evidence>
<organism evidence="5 6">
    <name type="scientific">Rhynocoris fuscipes</name>
    <dbReference type="NCBI Taxonomy" id="488301"/>
    <lineage>
        <taxon>Eukaryota</taxon>
        <taxon>Metazoa</taxon>
        <taxon>Ecdysozoa</taxon>
        <taxon>Arthropoda</taxon>
        <taxon>Hexapoda</taxon>
        <taxon>Insecta</taxon>
        <taxon>Pterygota</taxon>
        <taxon>Neoptera</taxon>
        <taxon>Paraneoptera</taxon>
        <taxon>Hemiptera</taxon>
        <taxon>Heteroptera</taxon>
        <taxon>Panheteroptera</taxon>
        <taxon>Cimicomorpha</taxon>
        <taxon>Reduviidae</taxon>
        <taxon>Harpactorinae</taxon>
        <taxon>Harpactorini</taxon>
        <taxon>Rhynocoris</taxon>
    </lineage>
</organism>
<keyword evidence="6" id="KW-1185">Reference proteome</keyword>
<dbReference type="PANTHER" id="PTHR11265:SF0">
    <property type="entry name" value="12S RRNA N4-METHYLCYTIDINE METHYLTRANSFERASE"/>
    <property type="match status" value="1"/>
</dbReference>
<dbReference type="InterPro" id="IPR002903">
    <property type="entry name" value="RsmH"/>
</dbReference>
<dbReference type="EMBL" id="JAPXFL010000001">
    <property type="protein sequence ID" value="KAK9512963.1"/>
    <property type="molecule type" value="Genomic_DNA"/>
</dbReference>
<comment type="similarity">
    <text evidence="1">Belongs to the methyltransferase superfamily. RsmH family.</text>
</comment>
<dbReference type="InterPro" id="IPR023397">
    <property type="entry name" value="SAM-dep_MeTrfase_MraW_recog"/>
</dbReference>
<dbReference type="GO" id="GO:0071424">
    <property type="term" value="F:rRNA (cytosine-N4-)-methyltransferase activity"/>
    <property type="evidence" value="ECO:0007669"/>
    <property type="project" value="TreeGrafter"/>
</dbReference>
<protein>
    <submittedName>
        <fullName evidence="5">Uncharacterized protein</fullName>
    </submittedName>
</protein>
<dbReference type="AlphaFoldDB" id="A0AAW1DRK2"/>
<dbReference type="Gene3D" id="1.10.150.170">
    <property type="entry name" value="Putative methyltransferase TM0872, insert domain"/>
    <property type="match status" value="1"/>
</dbReference>
<comment type="caution">
    <text evidence="5">The sequence shown here is derived from an EMBL/GenBank/DDBJ whole genome shotgun (WGS) entry which is preliminary data.</text>
</comment>
<dbReference type="NCBIfam" id="TIGR00006">
    <property type="entry name" value="16S rRNA (cytosine(1402)-N(4))-methyltransferase RsmH"/>
    <property type="match status" value="1"/>
</dbReference>
<gene>
    <name evidence="5" type="ORF">O3M35_001262</name>
</gene>
<name>A0AAW1DRK2_9HEMI</name>
<dbReference type="Pfam" id="PF01795">
    <property type="entry name" value="Methyltransf_5"/>
    <property type="match status" value="1"/>
</dbReference>
<evidence type="ECO:0000256" key="1">
    <source>
        <dbReference type="ARBA" id="ARBA00010396"/>
    </source>
</evidence>
<dbReference type="HAMAP" id="MF_01007">
    <property type="entry name" value="16SrRNA_methyltr_H"/>
    <property type="match status" value="1"/>
</dbReference>
<keyword evidence="2" id="KW-0489">Methyltransferase</keyword>
<dbReference type="Gene3D" id="3.40.50.150">
    <property type="entry name" value="Vaccinia Virus protein VP39"/>
    <property type="match status" value="1"/>
</dbReference>
<dbReference type="PANTHER" id="PTHR11265">
    <property type="entry name" value="S-ADENOSYL-METHYLTRANSFERASE MRAW"/>
    <property type="match status" value="1"/>
</dbReference>
<reference evidence="5 6" key="1">
    <citation type="submission" date="2022-12" db="EMBL/GenBank/DDBJ databases">
        <title>Chromosome-level genome assembly of true bugs.</title>
        <authorList>
            <person name="Ma L."/>
            <person name="Li H."/>
        </authorList>
    </citation>
    <scope>NUCLEOTIDE SEQUENCE [LARGE SCALE GENOMIC DNA]</scope>
    <source>
        <strain evidence="5">Lab_2022b</strain>
    </source>
</reference>